<organism evidence="3 4">
    <name type="scientific">Actinomyces slackii</name>
    <dbReference type="NCBI Taxonomy" id="52774"/>
    <lineage>
        <taxon>Bacteria</taxon>
        <taxon>Bacillati</taxon>
        <taxon>Actinomycetota</taxon>
        <taxon>Actinomycetes</taxon>
        <taxon>Actinomycetales</taxon>
        <taxon>Actinomycetaceae</taxon>
        <taxon>Actinomyces</taxon>
    </lineage>
</organism>
<evidence type="ECO:0000259" key="1">
    <source>
        <dbReference type="Pfam" id="PF13173"/>
    </source>
</evidence>
<dbReference type="RefSeq" id="WP_026426331.1">
    <property type="nucleotide sequence ID" value="NZ_CBCRWE010000005.1"/>
</dbReference>
<dbReference type="InterPro" id="IPR027417">
    <property type="entry name" value="P-loop_NTPase"/>
</dbReference>
<evidence type="ECO:0000259" key="2">
    <source>
        <dbReference type="Pfam" id="PF13635"/>
    </source>
</evidence>
<evidence type="ECO:0000313" key="4">
    <source>
        <dbReference type="Proteomes" id="UP000276899"/>
    </source>
</evidence>
<feature type="domain" description="DUF4143" evidence="2">
    <location>
        <begin position="207"/>
        <end position="368"/>
    </location>
</feature>
<name>A0A448KAS0_9ACTO</name>
<accession>A0A448KAS0</accession>
<dbReference type="STRING" id="1278298.GCA_000428685_00157"/>
<evidence type="ECO:0000313" key="3">
    <source>
        <dbReference type="EMBL" id="VEG74017.1"/>
    </source>
</evidence>
<dbReference type="EMBL" id="LR134363">
    <property type="protein sequence ID" value="VEG74017.1"/>
    <property type="molecule type" value="Genomic_DNA"/>
</dbReference>
<dbReference type="KEGG" id="asla:NCTC11923_00634"/>
<keyword evidence="4" id="KW-1185">Reference proteome</keyword>
<dbReference type="Pfam" id="PF13635">
    <property type="entry name" value="DUF4143"/>
    <property type="match status" value="1"/>
</dbReference>
<gene>
    <name evidence="3" type="ORF">NCTC11923_00634</name>
</gene>
<dbReference type="SUPFAM" id="SSF52540">
    <property type="entry name" value="P-loop containing nucleoside triphosphate hydrolases"/>
    <property type="match status" value="1"/>
</dbReference>
<dbReference type="Proteomes" id="UP000276899">
    <property type="component" value="Chromosome"/>
</dbReference>
<dbReference type="InterPro" id="IPR025420">
    <property type="entry name" value="DUF4143"/>
</dbReference>
<evidence type="ECO:0008006" key="5">
    <source>
        <dbReference type="Google" id="ProtNLM"/>
    </source>
</evidence>
<feature type="domain" description="AAA" evidence="1">
    <location>
        <begin position="21"/>
        <end position="138"/>
    </location>
</feature>
<dbReference type="AlphaFoldDB" id="A0A448KAS0"/>
<protein>
    <recommendedName>
        <fullName evidence="5">Archaeal ATPase</fullName>
    </recommendedName>
</protein>
<reference evidence="3 4" key="1">
    <citation type="submission" date="2018-12" db="EMBL/GenBank/DDBJ databases">
        <authorList>
            <consortium name="Pathogen Informatics"/>
        </authorList>
    </citation>
    <scope>NUCLEOTIDE SEQUENCE [LARGE SCALE GENOMIC DNA]</scope>
    <source>
        <strain evidence="3 4">NCTC11923</strain>
    </source>
</reference>
<dbReference type="InterPro" id="IPR041682">
    <property type="entry name" value="AAA_14"/>
</dbReference>
<dbReference type="PANTHER" id="PTHR43566">
    <property type="entry name" value="CONSERVED PROTEIN"/>
    <property type="match status" value="1"/>
</dbReference>
<proteinExistence type="predicted"/>
<dbReference type="Pfam" id="PF13173">
    <property type="entry name" value="AAA_14"/>
    <property type="match status" value="1"/>
</dbReference>
<sequence>MSRLLPRALELRAQEILDFSPILTLQGARQVGKSTLAQMLAKDRPAQVVTLDDSGVLAAARRDPRGFVDQAGERTLVIDEVQRMPELTIAVKASVDRDRRPGRFILTGSSDLARVRGDKDSLAGRAMGLHVFPLSQAEAEGLEPRGFVDRLLADGPDLDALQSAQPIARGELITRIVRGGYPAIRDANPRLHSRWLSDYTSRLLRIDTRDLGIRLNPARLEALLRLIAANQSGELVKARLAQEASLPTSSVTAYLDALSRLYMMETLRPWTPNLTTREIGRPKALVADSGLAARLIGASAAALDDVVAGAKTLGALLEGFVASELRAQQEWADADYELFHWRDRSGKEVDIIIELADGSVIALEVKSSQSLQARHFTGLDFLRERLGDRLRAGIVLACLDTPLRYGPGLWGLPITALWR</sequence>
<dbReference type="PANTHER" id="PTHR43566:SF2">
    <property type="entry name" value="DUF4143 DOMAIN-CONTAINING PROTEIN"/>
    <property type="match status" value="1"/>
</dbReference>